<keyword evidence="4" id="KW-1185">Reference proteome</keyword>
<name>A0A4Q7M409_9MICO</name>
<evidence type="ECO:0000313" key="3">
    <source>
        <dbReference type="EMBL" id="RZS62666.1"/>
    </source>
</evidence>
<gene>
    <name evidence="3" type="ORF">EV386_3010</name>
</gene>
<dbReference type="GO" id="GO:0005886">
    <property type="term" value="C:plasma membrane"/>
    <property type="evidence" value="ECO:0007669"/>
    <property type="project" value="TreeGrafter"/>
</dbReference>
<dbReference type="Gene3D" id="3.30.70.1880">
    <property type="entry name" value="Protein of unknown function DUF881"/>
    <property type="match status" value="1"/>
</dbReference>
<feature type="coiled-coil region" evidence="2">
    <location>
        <begin position="59"/>
        <end position="86"/>
    </location>
</feature>
<dbReference type="OrthoDB" id="3214641at2"/>
<comment type="caution">
    <text evidence="3">The sequence shown here is derived from an EMBL/GenBank/DDBJ whole genome shotgun (WGS) entry which is preliminary data.</text>
</comment>
<organism evidence="3 4">
    <name type="scientific">Xylanimonas ulmi</name>
    <dbReference type="NCBI Taxonomy" id="228973"/>
    <lineage>
        <taxon>Bacteria</taxon>
        <taxon>Bacillati</taxon>
        <taxon>Actinomycetota</taxon>
        <taxon>Actinomycetes</taxon>
        <taxon>Micrococcales</taxon>
        <taxon>Promicromonosporaceae</taxon>
        <taxon>Xylanimonas</taxon>
    </lineage>
</organism>
<evidence type="ECO:0000256" key="2">
    <source>
        <dbReference type="SAM" id="Coils"/>
    </source>
</evidence>
<accession>A0A4Q7M409</accession>
<keyword evidence="2" id="KW-0175">Coiled coil</keyword>
<dbReference type="Proteomes" id="UP000293852">
    <property type="component" value="Unassembled WGS sequence"/>
</dbReference>
<proteinExistence type="inferred from homology"/>
<dbReference type="RefSeq" id="WP_130416133.1">
    <property type="nucleotide sequence ID" value="NZ_SGWX01000001.1"/>
</dbReference>
<evidence type="ECO:0000256" key="1">
    <source>
        <dbReference type="ARBA" id="ARBA00009108"/>
    </source>
</evidence>
<dbReference type="AlphaFoldDB" id="A0A4Q7M409"/>
<dbReference type="EMBL" id="SGWX01000001">
    <property type="protein sequence ID" value="RZS62666.1"/>
    <property type="molecule type" value="Genomic_DNA"/>
</dbReference>
<dbReference type="Pfam" id="PF05949">
    <property type="entry name" value="DUF881"/>
    <property type="match status" value="1"/>
</dbReference>
<dbReference type="PANTHER" id="PTHR37313">
    <property type="entry name" value="UPF0749 PROTEIN RV1825"/>
    <property type="match status" value="1"/>
</dbReference>
<protein>
    <submittedName>
        <fullName evidence="3">Uncharacterized protein YlxW (UPF0749 family)</fullName>
    </submittedName>
</protein>
<evidence type="ECO:0000313" key="4">
    <source>
        <dbReference type="Proteomes" id="UP000293852"/>
    </source>
</evidence>
<sequence>MTRRAHVRLALLPGAGARLRPTLTVGAVAALAGVLFAASAQLAHGDSGMRTPSNLAELVEAETSRVDDLSAHAEHLRAEVDQMSAATADGPVERPDVAQREGMAAGTVAVTGTGLRVELDDAPASSATIPGMTPDDLVVHQQDIQHVINALWAGGAEAMTLQGERVTMTSAFRCSGNILLLHGRVFSPPYVIQAVGSPARLRAALDASPGLAVYRQYVQAVGLGWSVRTEDKLELPAYTGSADLRYARLPDGTDPLR</sequence>
<dbReference type="InterPro" id="IPR010273">
    <property type="entry name" value="DUF881"/>
</dbReference>
<reference evidence="3 4" key="1">
    <citation type="submission" date="2019-02" db="EMBL/GenBank/DDBJ databases">
        <title>Sequencing the genomes of 1000 actinobacteria strains.</title>
        <authorList>
            <person name="Klenk H.-P."/>
        </authorList>
    </citation>
    <scope>NUCLEOTIDE SEQUENCE [LARGE SCALE GENOMIC DNA]</scope>
    <source>
        <strain evidence="3 4">DSM 16932</strain>
    </source>
</reference>
<dbReference type="PANTHER" id="PTHR37313:SF4">
    <property type="entry name" value="CONSERVED MEMBRANE PROTEIN-RELATED"/>
    <property type="match status" value="1"/>
</dbReference>
<comment type="similarity">
    <text evidence="1">Belongs to the UPF0749 family.</text>
</comment>